<gene>
    <name evidence="2" type="ORF">POL72_04470</name>
</gene>
<accession>A0ABT5BTD6</accession>
<evidence type="ECO:0000313" key="2">
    <source>
        <dbReference type="EMBL" id="MDC0676983.1"/>
    </source>
</evidence>
<dbReference type="RefSeq" id="WP_272093755.1">
    <property type="nucleotide sequence ID" value="NZ_JAQNDK010000001.1"/>
</dbReference>
<dbReference type="Proteomes" id="UP001217485">
    <property type="component" value="Unassembled WGS sequence"/>
</dbReference>
<dbReference type="EMBL" id="JAQNDK010000001">
    <property type="protein sequence ID" value="MDC0676983.1"/>
    <property type="molecule type" value="Genomic_DNA"/>
</dbReference>
<dbReference type="InterPro" id="IPR004360">
    <property type="entry name" value="Glyas_Fos-R_dOase_dom"/>
</dbReference>
<dbReference type="InterPro" id="IPR037523">
    <property type="entry name" value="VOC_core"/>
</dbReference>
<evidence type="ECO:0000259" key="1">
    <source>
        <dbReference type="PROSITE" id="PS51819"/>
    </source>
</evidence>
<dbReference type="PANTHER" id="PTHR36113">
    <property type="entry name" value="LYASE, PUTATIVE-RELATED-RELATED"/>
    <property type="match status" value="1"/>
</dbReference>
<keyword evidence="3" id="KW-1185">Reference proteome</keyword>
<dbReference type="SUPFAM" id="SSF54593">
    <property type="entry name" value="Glyoxalase/Bleomycin resistance protein/Dihydroxybiphenyl dioxygenase"/>
    <property type="match status" value="1"/>
</dbReference>
<dbReference type="Pfam" id="PF00903">
    <property type="entry name" value="Glyoxalase"/>
    <property type="match status" value="1"/>
</dbReference>
<protein>
    <submittedName>
        <fullName evidence="2">VOC family protein</fullName>
    </submittedName>
</protein>
<comment type="caution">
    <text evidence="2">The sequence shown here is derived from an EMBL/GenBank/DDBJ whole genome shotgun (WGS) entry which is preliminary data.</text>
</comment>
<sequence length="128" mass="14013">MQLNHIDLQVPDVLETAAFFERHFQFEVHGNRHSPAIAILTGPGDFTLVLQRRREADGPYPEGFHIGFIVGDVATVYDKHAAIVAAGIDSGPVSENGRGVMFYFKAPGDVLVEVSCRRRPLPAARADS</sequence>
<dbReference type="InterPro" id="IPR051332">
    <property type="entry name" value="Fosfomycin_Res_Enzymes"/>
</dbReference>
<organism evidence="2 3">
    <name type="scientific">Sorangium atrum</name>
    <dbReference type="NCBI Taxonomy" id="2995308"/>
    <lineage>
        <taxon>Bacteria</taxon>
        <taxon>Pseudomonadati</taxon>
        <taxon>Myxococcota</taxon>
        <taxon>Polyangia</taxon>
        <taxon>Polyangiales</taxon>
        <taxon>Polyangiaceae</taxon>
        <taxon>Sorangium</taxon>
    </lineage>
</organism>
<name>A0ABT5BTD6_9BACT</name>
<dbReference type="Gene3D" id="3.10.180.10">
    <property type="entry name" value="2,3-Dihydroxybiphenyl 1,2-Dioxygenase, domain 1"/>
    <property type="match status" value="1"/>
</dbReference>
<evidence type="ECO:0000313" key="3">
    <source>
        <dbReference type="Proteomes" id="UP001217485"/>
    </source>
</evidence>
<dbReference type="PANTHER" id="PTHR36113:SF3">
    <property type="entry name" value="SLL5075 PROTEIN"/>
    <property type="match status" value="1"/>
</dbReference>
<feature type="domain" description="VOC" evidence="1">
    <location>
        <begin position="2"/>
        <end position="117"/>
    </location>
</feature>
<dbReference type="PROSITE" id="PS51819">
    <property type="entry name" value="VOC"/>
    <property type="match status" value="1"/>
</dbReference>
<proteinExistence type="predicted"/>
<reference evidence="2 3" key="1">
    <citation type="submission" date="2023-01" db="EMBL/GenBank/DDBJ databases">
        <title>Minimal conservation of predation-associated metabolite biosynthetic gene clusters underscores biosynthetic potential of Myxococcota including descriptions for ten novel species: Archangium lansinium sp. nov., Myxococcus landrumus sp. nov., Nannocystis bai.</title>
        <authorList>
            <person name="Ahearne A."/>
            <person name="Stevens C."/>
            <person name="Dowd S."/>
        </authorList>
    </citation>
    <scope>NUCLEOTIDE SEQUENCE [LARGE SCALE GENOMIC DNA]</scope>
    <source>
        <strain evidence="2 3">WIWO2</strain>
    </source>
</reference>
<dbReference type="InterPro" id="IPR029068">
    <property type="entry name" value="Glyas_Bleomycin-R_OHBP_Dase"/>
</dbReference>
<dbReference type="CDD" id="cd06587">
    <property type="entry name" value="VOC"/>
    <property type="match status" value="1"/>
</dbReference>